<dbReference type="Pfam" id="PF13476">
    <property type="entry name" value="AAA_23"/>
    <property type="match status" value="1"/>
</dbReference>
<dbReference type="SUPFAM" id="SSF52540">
    <property type="entry name" value="P-loop containing nucleoside triphosphate hydrolases"/>
    <property type="match status" value="1"/>
</dbReference>
<evidence type="ECO:0000313" key="6">
    <source>
        <dbReference type="EMBL" id="QBP42414.1"/>
    </source>
</evidence>
<evidence type="ECO:0000256" key="3">
    <source>
        <dbReference type="ARBA" id="ARBA00013368"/>
    </source>
</evidence>
<organism evidence="6 7">
    <name type="scientific">Paenisporosarcina antarctica</name>
    <dbReference type="NCBI Taxonomy" id="417367"/>
    <lineage>
        <taxon>Bacteria</taxon>
        <taxon>Bacillati</taxon>
        <taxon>Bacillota</taxon>
        <taxon>Bacilli</taxon>
        <taxon>Bacillales</taxon>
        <taxon>Caryophanaceae</taxon>
        <taxon>Paenisporosarcina</taxon>
    </lineage>
</organism>
<dbReference type="Proteomes" id="UP000294292">
    <property type="component" value="Chromosome"/>
</dbReference>
<reference evidence="6 7" key="1">
    <citation type="submission" date="2019-03" db="EMBL/GenBank/DDBJ databases">
        <title>Complete genome sequence of Paenisporosarcina antarctica CGMCC 1.6503T.</title>
        <authorList>
            <person name="Rong J.-C."/>
            <person name="Chi N.-Y."/>
            <person name="Zhang Q.-F."/>
        </authorList>
    </citation>
    <scope>NUCLEOTIDE SEQUENCE [LARGE SCALE GENOMIC DNA]</scope>
    <source>
        <strain evidence="6 7">CGMCC 1.6503</strain>
    </source>
</reference>
<dbReference type="GO" id="GO:0006302">
    <property type="term" value="P:double-strand break repair"/>
    <property type="evidence" value="ECO:0007669"/>
    <property type="project" value="InterPro"/>
</dbReference>
<dbReference type="PANTHER" id="PTHR32114">
    <property type="entry name" value="ABC TRANSPORTER ABCH.3"/>
    <property type="match status" value="1"/>
</dbReference>
<accession>A0A4P7A1D5</accession>
<feature type="coiled-coil region" evidence="4">
    <location>
        <begin position="608"/>
        <end position="694"/>
    </location>
</feature>
<feature type="coiled-coil region" evidence="4">
    <location>
        <begin position="395"/>
        <end position="457"/>
    </location>
</feature>
<keyword evidence="4" id="KW-0175">Coiled coil</keyword>
<dbReference type="RefSeq" id="WP_134210963.1">
    <property type="nucleotide sequence ID" value="NZ_CP038015.1"/>
</dbReference>
<evidence type="ECO:0000256" key="1">
    <source>
        <dbReference type="ARBA" id="ARBA00006930"/>
    </source>
</evidence>
<dbReference type="Pfam" id="PF13558">
    <property type="entry name" value="SbcC_Walker_B"/>
    <property type="match status" value="1"/>
</dbReference>
<feature type="coiled-coil region" evidence="4">
    <location>
        <begin position="323"/>
        <end position="371"/>
    </location>
</feature>
<evidence type="ECO:0000256" key="2">
    <source>
        <dbReference type="ARBA" id="ARBA00011322"/>
    </source>
</evidence>
<comment type="similarity">
    <text evidence="1">Belongs to the SMC family. SbcC subfamily.</text>
</comment>
<feature type="coiled-coil region" evidence="4">
    <location>
        <begin position="762"/>
        <end position="818"/>
    </location>
</feature>
<keyword evidence="7" id="KW-1185">Reference proteome</keyword>
<dbReference type="GO" id="GO:0016887">
    <property type="term" value="F:ATP hydrolysis activity"/>
    <property type="evidence" value="ECO:0007669"/>
    <property type="project" value="InterPro"/>
</dbReference>
<feature type="domain" description="Rad50/SbcC-type AAA" evidence="5">
    <location>
        <begin position="6"/>
        <end position="216"/>
    </location>
</feature>
<dbReference type="InterPro" id="IPR027417">
    <property type="entry name" value="P-loop_NTPase"/>
</dbReference>
<evidence type="ECO:0000256" key="4">
    <source>
        <dbReference type="SAM" id="Coils"/>
    </source>
</evidence>
<dbReference type="InterPro" id="IPR038729">
    <property type="entry name" value="Rad50/SbcC_AAA"/>
</dbReference>
<evidence type="ECO:0000259" key="5">
    <source>
        <dbReference type="Pfam" id="PF13476"/>
    </source>
</evidence>
<comment type="subunit">
    <text evidence="2">Heterodimer of SbcC and SbcD.</text>
</comment>
<dbReference type="PANTHER" id="PTHR32114:SF2">
    <property type="entry name" value="ABC TRANSPORTER ABCH.3"/>
    <property type="match status" value="1"/>
</dbReference>
<protein>
    <recommendedName>
        <fullName evidence="3">Nuclease SbcCD subunit C</fullName>
    </recommendedName>
</protein>
<dbReference type="KEGG" id="panc:E2636_15185"/>
<dbReference type="EMBL" id="CP038015">
    <property type="protein sequence ID" value="QBP42414.1"/>
    <property type="molecule type" value="Genomic_DNA"/>
</dbReference>
<dbReference type="Gene3D" id="3.40.50.300">
    <property type="entry name" value="P-loop containing nucleotide triphosphate hydrolases"/>
    <property type="match status" value="2"/>
</dbReference>
<sequence>MRPITLKMTAFGPYKHTETIDFNELQGNQLFVISGSTGAGKTTIFDGICFALYGSASGSDRSESRIMRSDFAEDNVHTAVELEFEIHNRTYRILRQMGHVKKGNKGSTGEKYEFYEKLIDREVPCVERQIVSEINVKVEEIIGLTQNQFIQIVMLPQGEFRKLLTSETENKEDILRKIFKTESYKMISERLKKKKTLAEEELKIEQRTTNSYIQNIDTSFPKRESTIFEVLAQDNYNIHQVISGLEEESTYYEEKIRQDHSKYEEAYQKHTSKSAEFHQAKSLNDRFDEWETKELKLHTLTEQLPLFEGKEKQLEKAERASVIEGIERHYRELQKEVLEKQQIWNAAVTSEAKAKVKLEQVNLQYNEEENKQEIREKLSESLVRLNDFLPIVKDMTSKESELQVLQREVAKLTANFQEIEQQVIAKNESVTVLKQDMDRLDHQLITYDDNLQQLTELHEQCRVLKEFLAIQQSMLALKAETNEKEQQCNAVQTQYKTLENEWFENQARVLAAHLHDGEACPVCGSVEHPNKNEQDQTVAPSKEQLEQVKSTLNRVDNDYRNAKAKQNAVMGQLSSKSEEVAKFGVSEEQADEVYKTLDGSRLKLDAEVSQMRKDKEKFRKIKQQHQEQTLMVQELEGKKVEIEKTHLEAQSTYEKSKAIFEDKLQSIPTEVRILSQLEQQIRESNERKISLENAWKAVQQQRQEVREQHSSSVLTIVHTEHAFQETKGKQDKADVAFSTALQSSDFESEEVYQQAKLRDSERDSLKEKIMEFKQARHTLIEQVADLAVKLANKTKVDLNDLNNELATLKLVYEKALQEVNQSNDYKKAASNLVTNIMASSKKAIVKEQQFNQITDLYDVIRGQNSLKISFERYLQIEYLEQIIVSANERLKNLSNGQFHLIRSERQESRGKQSGLGLDVYDAYTGQTRDVKTLSGGEKFNASLCLALGMADVIQSFQGNVSIDTMFIDEGFGSLDEESLNKSIDTLIDLQKSGRMIGVISHVQELKTAIPAILEVTKSKEGYSETRFIIK</sequence>
<dbReference type="OrthoDB" id="9795626at2"/>
<proteinExistence type="inferred from homology"/>
<gene>
    <name evidence="6" type="ORF">E2636_15185</name>
</gene>
<name>A0A4P7A1D5_9BACL</name>
<dbReference type="AlphaFoldDB" id="A0A4P7A1D5"/>
<evidence type="ECO:0000313" key="7">
    <source>
        <dbReference type="Proteomes" id="UP000294292"/>
    </source>
</evidence>